<evidence type="ECO:0000256" key="9">
    <source>
        <dbReference type="ARBA" id="ARBA00023134"/>
    </source>
</evidence>
<dbReference type="InterPro" id="IPR001611">
    <property type="entry name" value="Leu-rich_rpt"/>
</dbReference>
<dbReference type="InterPro" id="IPR057263">
    <property type="entry name" value="COR-B"/>
</dbReference>
<dbReference type="Pfam" id="PF25497">
    <property type="entry name" value="COR-B"/>
    <property type="match status" value="1"/>
</dbReference>
<dbReference type="PANTHER" id="PTHR46652">
    <property type="entry name" value="LEUCINE-RICH REPEAT AND IQ DOMAIN-CONTAINING PROTEIN 1-RELATED"/>
    <property type="match status" value="1"/>
</dbReference>
<dbReference type="Gene3D" id="3.40.50.300">
    <property type="entry name" value="P-loop containing nucleotide triphosphate hydrolases"/>
    <property type="match status" value="1"/>
</dbReference>
<dbReference type="InterPro" id="IPR036388">
    <property type="entry name" value="WH-like_DNA-bd_sf"/>
</dbReference>
<dbReference type="InterPro" id="IPR050836">
    <property type="entry name" value="SDS22/Internalin_LRR"/>
</dbReference>
<sequence>MKSDYFCFYPLKNYAMSKLAIELICENRKTQDPFLDLGNCGLTELPEELFNCIWLEQLNLSKVYYSDETSQWVKSKNNGIKNSLYSNNILPLKNLFNLKKLYLSSNKISSTKPFENLVNLQVLHLGDNEIEDISHLVNISNLRVLDLSNNLITDAIHLRNNIQLQVLLLSHNKITCNNFLEHLTKLQVLYLNSNVITEFNSIKNLTKLEKLYLMNNRIENIDFIQNLISLKKINLSNNFIKNIEPLRYLISTESLNLSNNDIIDIIILNKMINLQVVDLSSNKIKDVSSLKNLNKLHTLDLRNNIITNIKYLENIVKLKNLDLSYNKIKDIKFLQNLISLQSLDLSSNEIKNIAFLKNLLNLRILNLRNNRISDISHVLPLLKKEKPLLVSLKTFDYKGKLNISDNDLVSPPIEIAKQGNQAILHYFDELEKQGTDYLYEAKMLIVGQPRAGKTSLRYKLFEQQSVLPPEEATTRGIDIQSLTFIMNDQDNKAQQFTYHAWDFGGQQIYQSTHQFFLTHRSLYVLVMDTGKDSFRNDDSTINYWLQVVELLGGNSPVVLLRNEKNERTFSVNLPSKKARFAFLKNDYGIDLNALIPNTPAYKVDQDRAFKQFRDTIEMELKHLPLVGFPMPKNWIKIREALQSLSQQKPYIYWSEYSQLCQDHAVAEYERQLELSSIFHDLGVFLHFQDYYTLKEFIILQNVWATDAVFAVLDSPLVKASKGKFTDKDLAAIWQKKNYDPSIHHRLLALMMQFELCYQVDNYFTHEYIVPEMLTKESPDNYTWTPRHDLPLHYRYDFMPKGILTRLIVRLHPHISRDKKNQQVVWKSGVNIDGTTMDCPTTFAEITEAWDNEQLLVRVQGKFPKELMSKITFVIDSINSDFFKQVSRDPASQKSKWYKMIPCVCSICKINPDKHFYEYSKLLERKEYGRLTIECDRKPFETVSINELLEGIFSEKLAHHTQSENMENSPKKIFISYSHKDEKRWKNKIITHLAPLKNQDLIESWNDRQIEAGLWDLQIEKAMEEADIFLLLITANFLASNYISSKEIATAYRRFKEGTARIFPVICDACKWELQPVTKTEKEFNSVTNKEMYVCLGQFQAFPKDARPIKSWTNIQDGFLDVINQLEKHL</sequence>
<dbReference type="Pfam" id="PF16095">
    <property type="entry name" value="COR-A"/>
    <property type="match status" value="1"/>
</dbReference>
<proteinExistence type="predicted"/>
<evidence type="ECO:0000256" key="4">
    <source>
        <dbReference type="ARBA" id="ARBA00022679"/>
    </source>
</evidence>
<gene>
    <name evidence="13" type="ORF">GO755_14480</name>
</gene>
<dbReference type="InterPro" id="IPR003591">
    <property type="entry name" value="Leu-rich_rpt_typical-subtyp"/>
</dbReference>
<dbReference type="InterPro" id="IPR020859">
    <property type="entry name" value="ROC"/>
</dbReference>
<dbReference type="InterPro" id="IPR035897">
    <property type="entry name" value="Toll_tir_struct_dom_sf"/>
</dbReference>
<keyword evidence="14" id="KW-1185">Reference proteome</keyword>
<comment type="caution">
    <text evidence="13">The sequence shown here is derived from an EMBL/GenBank/DDBJ whole genome shotgun (WGS) entry which is preliminary data.</text>
</comment>
<dbReference type="Gene3D" id="3.80.10.10">
    <property type="entry name" value="Ribonuclease Inhibitor"/>
    <property type="match status" value="2"/>
</dbReference>
<dbReference type="GO" id="GO:0004674">
    <property type="term" value="F:protein serine/threonine kinase activity"/>
    <property type="evidence" value="ECO:0007669"/>
    <property type="project" value="UniProtKB-KW"/>
</dbReference>
<dbReference type="SUPFAM" id="SSF52058">
    <property type="entry name" value="L domain-like"/>
    <property type="match status" value="2"/>
</dbReference>
<protein>
    <recommendedName>
        <fullName evidence="1">non-specific serine/threonine protein kinase</fullName>
        <ecNumber evidence="1">2.7.11.1</ecNumber>
    </recommendedName>
</protein>
<dbReference type="Gene3D" id="3.40.50.10140">
    <property type="entry name" value="Toll/interleukin-1 receptor homology (TIR) domain"/>
    <property type="match status" value="1"/>
</dbReference>
<keyword evidence="3" id="KW-0433">Leucine-rich repeat</keyword>
<evidence type="ECO:0000256" key="11">
    <source>
        <dbReference type="ARBA" id="ARBA00048679"/>
    </source>
</evidence>
<evidence type="ECO:0000256" key="10">
    <source>
        <dbReference type="ARBA" id="ARBA00047899"/>
    </source>
</evidence>
<dbReference type="InterPro" id="IPR000157">
    <property type="entry name" value="TIR_dom"/>
</dbReference>
<reference evidence="13 14" key="1">
    <citation type="submission" date="2019-12" db="EMBL/GenBank/DDBJ databases">
        <title>Spirosoma sp. HMF4905 genome sequencing and assembly.</title>
        <authorList>
            <person name="Kang H."/>
            <person name="Cha I."/>
            <person name="Kim H."/>
            <person name="Joh K."/>
        </authorList>
    </citation>
    <scope>NUCLEOTIDE SEQUENCE [LARGE SCALE GENOMIC DNA]</scope>
    <source>
        <strain evidence="13 14">HMF4905</strain>
    </source>
</reference>
<evidence type="ECO:0000256" key="8">
    <source>
        <dbReference type="ARBA" id="ARBA00022840"/>
    </source>
</evidence>
<dbReference type="Gene3D" id="1.10.10.10">
    <property type="entry name" value="Winged helix-like DNA-binding domain superfamily/Winged helix DNA-binding domain"/>
    <property type="match status" value="1"/>
</dbReference>
<keyword evidence="8" id="KW-0067">ATP-binding</keyword>
<dbReference type="EC" id="2.7.11.1" evidence="1"/>
<evidence type="ECO:0000256" key="6">
    <source>
        <dbReference type="ARBA" id="ARBA00022741"/>
    </source>
</evidence>
<dbReference type="SMART" id="SM00255">
    <property type="entry name" value="TIR"/>
    <property type="match status" value="1"/>
</dbReference>
<keyword evidence="2" id="KW-0723">Serine/threonine-protein kinase</keyword>
<dbReference type="Pfam" id="PF13676">
    <property type="entry name" value="TIR_2"/>
    <property type="match status" value="1"/>
</dbReference>
<dbReference type="PROSITE" id="PS51450">
    <property type="entry name" value="LRR"/>
    <property type="match status" value="12"/>
</dbReference>
<dbReference type="InterPro" id="IPR027417">
    <property type="entry name" value="P-loop_NTPase"/>
</dbReference>
<dbReference type="SMART" id="SM00365">
    <property type="entry name" value="LRR_SD22"/>
    <property type="match status" value="11"/>
</dbReference>
<comment type="catalytic activity">
    <reaction evidence="11">
        <text>L-seryl-[protein] + ATP = O-phospho-L-seryl-[protein] + ADP + H(+)</text>
        <dbReference type="Rhea" id="RHEA:17989"/>
        <dbReference type="Rhea" id="RHEA-COMP:9863"/>
        <dbReference type="Rhea" id="RHEA-COMP:11604"/>
        <dbReference type="ChEBI" id="CHEBI:15378"/>
        <dbReference type="ChEBI" id="CHEBI:29999"/>
        <dbReference type="ChEBI" id="CHEBI:30616"/>
        <dbReference type="ChEBI" id="CHEBI:83421"/>
        <dbReference type="ChEBI" id="CHEBI:456216"/>
        <dbReference type="EC" id="2.7.11.1"/>
    </reaction>
</comment>
<evidence type="ECO:0000256" key="1">
    <source>
        <dbReference type="ARBA" id="ARBA00012513"/>
    </source>
</evidence>
<comment type="catalytic activity">
    <reaction evidence="10">
        <text>L-threonyl-[protein] + ATP = O-phospho-L-threonyl-[protein] + ADP + H(+)</text>
        <dbReference type="Rhea" id="RHEA:46608"/>
        <dbReference type="Rhea" id="RHEA-COMP:11060"/>
        <dbReference type="Rhea" id="RHEA-COMP:11605"/>
        <dbReference type="ChEBI" id="CHEBI:15378"/>
        <dbReference type="ChEBI" id="CHEBI:30013"/>
        <dbReference type="ChEBI" id="CHEBI:30616"/>
        <dbReference type="ChEBI" id="CHEBI:61977"/>
        <dbReference type="ChEBI" id="CHEBI:456216"/>
        <dbReference type="EC" id="2.7.11.1"/>
    </reaction>
</comment>
<organism evidence="13 14">
    <name type="scientific">Spirosoma arboris</name>
    <dbReference type="NCBI Taxonomy" id="2682092"/>
    <lineage>
        <taxon>Bacteria</taxon>
        <taxon>Pseudomonadati</taxon>
        <taxon>Bacteroidota</taxon>
        <taxon>Cytophagia</taxon>
        <taxon>Cytophagales</taxon>
        <taxon>Cytophagaceae</taxon>
        <taxon>Spirosoma</taxon>
    </lineage>
</organism>
<dbReference type="EMBL" id="WPIN01000005">
    <property type="protein sequence ID" value="MVM31246.1"/>
    <property type="molecule type" value="Genomic_DNA"/>
</dbReference>
<keyword evidence="6" id="KW-0547">Nucleotide-binding</keyword>
<dbReference type="InterPro" id="IPR032171">
    <property type="entry name" value="COR-A"/>
</dbReference>
<dbReference type="Pfam" id="PF12799">
    <property type="entry name" value="LRR_4"/>
    <property type="match status" value="3"/>
</dbReference>
<keyword evidence="7" id="KW-0418">Kinase</keyword>
<keyword evidence="4" id="KW-0808">Transferase</keyword>
<accession>A0A7K1SCH1</accession>
<dbReference type="AlphaFoldDB" id="A0A7K1SCH1"/>
<dbReference type="SUPFAM" id="SSF52540">
    <property type="entry name" value="P-loop containing nucleoside triphosphate hydrolases"/>
    <property type="match status" value="1"/>
</dbReference>
<dbReference type="Pfam" id="PF08477">
    <property type="entry name" value="Roc"/>
    <property type="match status" value="1"/>
</dbReference>
<name>A0A7K1SCH1_9BACT</name>
<dbReference type="GO" id="GO:0007165">
    <property type="term" value="P:signal transduction"/>
    <property type="evidence" value="ECO:0007669"/>
    <property type="project" value="InterPro"/>
</dbReference>
<keyword evidence="9" id="KW-0342">GTP-binding</keyword>
<dbReference type="SUPFAM" id="SSF52200">
    <property type="entry name" value="Toll/Interleukin receptor TIR domain"/>
    <property type="match status" value="1"/>
</dbReference>
<dbReference type="GO" id="GO:0005524">
    <property type="term" value="F:ATP binding"/>
    <property type="evidence" value="ECO:0007669"/>
    <property type="project" value="UniProtKB-KW"/>
</dbReference>
<evidence type="ECO:0000256" key="2">
    <source>
        <dbReference type="ARBA" id="ARBA00022527"/>
    </source>
</evidence>
<dbReference type="Gene3D" id="1.10.10.2200">
    <property type="match status" value="1"/>
</dbReference>
<evidence type="ECO:0000256" key="5">
    <source>
        <dbReference type="ARBA" id="ARBA00022737"/>
    </source>
</evidence>
<evidence type="ECO:0000313" key="13">
    <source>
        <dbReference type="EMBL" id="MVM31246.1"/>
    </source>
</evidence>
<dbReference type="InterPro" id="IPR032675">
    <property type="entry name" value="LRR_dom_sf"/>
</dbReference>
<evidence type="ECO:0000313" key="14">
    <source>
        <dbReference type="Proteomes" id="UP000436006"/>
    </source>
</evidence>
<dbReference type="Proteomes" id="UP000436006">
    <property type="component" value="Unassembled WGS sequence"/>
</dbReference>
<dbReference type="InterPro" id="IPR025875">
    <property type="entry name" value="Leu-rich_rpt_4"/>
</dbReference>
<evidence type="ECO:0000259" key="12">
    <source>
        <dbReference type="PROSITE" id="PS51424"/>
    </source>
</evidence>
<dbReference type="Gene3D" id="3.30.310.200">
    <property type="match status" value="1"/>
</dbReference>
<evidence type="ECO:0000256" key="7">
    <source>
        <dbReference type="ARBA" id="ARBA00022777"/>
    </source>
</evidence>
<feature type="domain" description="Roc" evidence="12">
    <location>
        <begin position="434"/>
        <end position="648"/>
    </location>
</feature>
<evidence type="ECO:0000256" key="3">
    <source>
        <dbReference type="ARBA" id="ARBA00022614"/>
    </source>
</evidence>
<dbReference type="PROSITE" id="PS51424">
    <property type="entry name" value="ROC"/>
    <property type="match status" value="1"/>
</dbReference>
<dbReference type="SMART" id="SM00369">
    <property type="entry name" value="LRR_TYP"/>
    <property type="match status" value="10"/>
</dbReference>
<dbReference type="PANTHER" id="PTHR46652:SF3">
    <property type="entry name" value="LEUCINE-RICH REPEAT-CONTAINING PROTEIN 9"/>
    <property type="match status" value="1"/>
</dbReference>
<keyword evidence="5" id="KW-0677">Repeat</keyword>